<reference evidence="2" key="2">
    <citation type="submission" date="2020-09" db="EMBL/GenBank/DDBJ databases">
        <authorList>
            <person name="Sun Q."/>
            <person name="Kim S."/>
        </authorList>
    </citation>
    <scope>NUCLEOTIDE SEQUENCE</scope>
    <source>
        <strain evidence="2">KCTC 22169</strain>
    </source>
</reference>
<dbReference type="InterPro" id="IPR022488">
    <property type="entry name" value="PPK2-related"/>
</dbReference>
<dbReference type="PANTHER" id="PTHR34383">
    <property type="entry name" value="POLYPHOSPHATE:AMP PHOSPHOTRANSFERASE-RELATED"/>
    <property type="match status" value="1"/>
</dbReference>
<organism evidence="2 3">
    <name type="scientific">Saccharospirillum salsuginis</name>
    <dbReference type="NCBI Taxonomy" id="418750"/>
    <lineage>
        <taxon>Bacteria</taxon>
        <taxon>Pseudomonadati</taxon>
        <taxon>Pseudomonadota</taxon>
        <taxon>Gammaproteobacteria</taxon>
        <taxon>Oceanospirillales</taxon>
        <taxon>Saccharospirillaceae</taxon>
        <taxon>Saccharospirillum</taxon>
    </lineage>
</organism>
<dbReference type="EMBL" id="BMXR01000002">
    <property type="protein sequence ID" value="GGX46210.1"/>
    <property type="molecule type" value="Genomic_DNA"/>
</dbReference>
<keyword evidence="3" id="KW-1185">Reference proteome</keyword>
<dbReference type="PANTHER" id="PTHR34383:SF3">
    <property type="entry name" value="POLYPHOSPHATE:AMP PHOSPHOTRANSFERASE"/>
    <property type="match status" value="1"/>
</dbReference>
<dbReference type="AlphaFoldDB" id="A0A918K446"/>
<name>A0A918K446_9GAMM</name>
<comment type="caution">
    <text evidence="2">The sequence shown here is derived from an EMBL/GenBank/DDBJ whole genome shotgun (WGS) entry which is preliminary data.</text>
</comment>
<sequence>MTEAGHLVIKFWLHIDDDEQLRRFQERERVPHKRHKIGPEDWRNREKRAAYVEAVNTLVHRTHSKQAPWHLIPANDKRFARVEIIRRIGDHLAKALET</sequence>
<protein>
    <recommendedName>
        <fullName evidence="1">Polyphosphate kinase-2-related domain-containing protein</fullName>
    </recommendedName>
</protein>
<gene>
    <name evidence="2" type="ORF">GCM10007392_11590</name>
</gene>
<dbReference type="SUPFAM" id="SSF52540">
    <property type="entry name" value="P-loop containing nucleoside triphosphate hydrolases"/>
    <property type="match status" value="1"/>
</dbReference>
<evidence type="ECO:0000313" key="3">
    <source>
        <dbReference type="Proteomes" id="UP000626148"/>
    </source>
</evidence>
<reference evidence="2" key="1">
    <citation type="journal article" date="2014" name="Int. J. Syst. Evol. Microbiol.">
        <title>Complete genome sequence of Corynebacterium casei LMG S-19264T (=DSM 44701T), isolated from a smear-ripened cheese.</title>
        <authorList>
            <consortium name="US DOE Joint Genome Institute (JGI-PGF)"/>
            <person name="Walter F."/>
            <person name="Albersmeier A."/>
            <person name="Kalinowski J."/>
            <person name="Ruckert C."/>
        </authorList>
    </citation>
    <scope>NUCLEOTIDE SEQUENCE</scope>
    <source>
        <strain evidence="2">KCTC 22169</strain>
    </source>
</reference>
<dbReference type="Proteomes" id="UP000626148">
    <property type="component" value="Unassembled WGS sequence"/>
</dbReference>
<evidence type="ECO:0000259" key="1">
    <source>
        <dbReference type="Pfam" id="PF03976"/>
    </source>
</evidence>
<accession>A0A918K446</accession>
<dbReference type="Gene3D" id="3.40.50.300">
    <property type="entry name" value="P-loop containing nucleotide triphosphate hydrolases"/>
    <property type="match status" value="1"/>
</dbReference>
<dbReference type="Pfam" id="PF03976">
    <property type="entry name" value="PPK2"/>
    <property type="match status" value="1"/>
</dbReference>
<proteinExistence type="predicted"/>
<feature type="domain" description="Polyphosphate kinase-2-related" evidence="1">
    <location>
        <begin position="2"/>
        <end position="94"/>
    </location>
</feature>
<dbReference type="InterPro" id="IPR027417">
    <property type="entry name" value="P-loop_NTPase"/>
</dbReference>
<evidence type="ECO:0000313" key="2">
    <source>
        <dbReference type="EMBL" id="GGX46210.1"/>
    </source>
</evidence>